<dbReference type="SMART" id="SM00020">
    <property type="entry name" value="Tryp_SPc"/>
    <property type="match status" value="1"/>
</dbReference>
<dbReference type="SUPFAM" id="SSF50494">
    <property type="entry name" value="Trypsin-like serine proteases"/>
    <property type="match status" value="1"/>
</dbReference>
<dbReference type="EMBL" id="WNYA01028118">
    <property type="protein sequence ID" value="KAG8537656.1"/>
    <property type="molecule type" value="Genomic_DNA"/>
</dbReference>
<gene>
    <name evidence="3" type="ORF">GDO81_024143</name>
</gene>
<name>A0AAV6YLW0_ENGPU</name>
<feature type="non-terminal residue" evidence="3">
    <location>
        <position position="139"/>
    </location>
</feature>
<feature type="domain" description="Peptidase S1" evidence="2">
    <location>
        <begin position="1"/>
        <end position="139"/>
    </location>
</feature>
<dbReference type="Pfam" id="PF00089">
    <property type="entry name" value="Trypsin"/>
    <property type="match status" value="1"/>
</dbReference>
<evidence type="ECO:0000256" key="1">
    <source>
        <dbReference type="ARBA" id="ARBA00023157"/>
    </source>
</evidence>
<dbReference type="PANTHER" id="PTHR24271">
    <property type="entry name" value="KALLIKREIN-RELATED"/>
    <property type="match status" value="1"/>
</dbReference>
<dbReference type="GO" id="GO:0004252">
    <property type="term" value="F:serine-type endopeptidase activity"/>
    <property type="evidence" value="ECO:0007669"/>
    <property type="project" value="InterPro"/>
</dbReference>
<feature type="non-terminal residue" evidence="3">
    <location>
        <position position="1"/>
    </location>
</feature>
<dbReference type="PROSITE" id="PS50240">
    <property type="entry name" value="TRYPSIN_DOM"/>
    <property type="match status" value="1"/>
</dbReference>
<dbReference type="Gene3D" id="2.40.10.10">
    <property type="entry name" value="Trypsin-like serine proteases"/>
    <property type="match status" value="2"/>
</dbReference>
<accession>A0AAV6YLW0</accession>
<dbReference type="InterPro" id="IPR001254">
    <property type="entry name" value="Trypsin_dom"/>
</dbReference>
<protein>
    <recommendedName>
        <fullName evidence="2">Peptidase S1 domain-containing protein</fullName>
    </recommendedName>
</protein>
<evidence type="ECO:0000259" key="2">
    <source>
        <dbReference type="PROSITE" id="PS50240"/>
    </source>
</evidence>
<organism evidence="3 4">
    <name type="scientific">Engystomops pustulosus</name>
    <name type="common">Tungara frog</name>
    <name type="synonym">Physalaemus pustulosus</name>
    <dbReference type="NCBI Taxonomy" id="76066"/>
    <lineage>
        <taxon>Eukaryota</taxon>
        <taxon>Metazoa</taxon>
        <taxon>Chordata</taxon>
        <taxon>Craniata</taxon>
        <taxon>Vertebrata</taxon>
        <taxon>Euteleostomi</taxon>
        <taxon>Amphibia</taxon>
        <taxon>Batrachia</taxon>
        <taxon>Anura</taxon>
        <taxon>Neobatrachia</taxon>
        <taxon>Hyloidea</taxon>
        <taxon>Leptodactylidae</taxon>
        <taxon>Leiuperinae</taxon>
        <taxon>Engystomops</taxon>
    </lineage>
</organism>
<sequence>CRDKTTTVDLGVRSIKNTKEKGRQQLKVVKTISHEKFNKVKHINNLQLLQLSGKANINNAVNVIRTPEKCDDVKPGSVCTVAGWGRTDNKKPNPSDKLMEAKVTVIDRKVCNSLWNKTVKITKDMMCTREKDAVRGFCN</sequence>
<dbReference type="GO" id="GO:0006508">
    <property type="term" value="P:proteolysis"/>
    <property type="evidence" value="ECO:0007669"/>
    <property type="project" value="InterPro"/>
</dbReference>
<dbReference type="InterPro" id="IPR009003">
    <property type="entry name" value="Peptidase_S1_PA"/>
</dbReference>
<comment type="caution">
    <text evidence="3">The sequence shown here is derived from an EMBL/GenBank/DDBJ whole genome shotgun (WGS) entry which is preliminary data.</text>
</comment>
<proteinExistence type="predicted"/>
<reference evidence="3" key="1">
    <citation type="thesis" date="2020" institute="ProQuest LLC" country="789 East Eisenhower Parkway, Ann Arbor, MI, USA">
        <title>Comparative Genomics and Chromosome Evolution.</title>
        <authorList>
            <person name="Mudd A.B."/>
        </authorList>
    </citation>
    <scope>NUCLEOTIDE SEQUENCE</scope>
    <source>
        <strain evidence="3">237g6f4</strain>
        <tissue evidence="3">Blood</tissue>
    </source>
</reference>
<evidence type="ECO:0000313" key="4">
    <source>
        <dbReference type="Proteomes" id="UP000824782"/>
    </source>
</evidence>
<evidence type="ECO:0000313" key="3">
    <source>
        <dbReference type="EMBL" id="KAG8537656.1"/>
    </source>
</evidence>
<keyword evidence="1" id="KW-1015">Disulfide bond</keyword>
<dbReference type="Proteomes" id="UP000824782">
    <property type="component" value="Unassembled WGS sequence"/>
</dbReference>
<dbReference type="InterPro" id="IPR043504">
    <property type="entry name" value="Peptidase_S1_PA_chymotrypsin"/>
</dbReference>
<keyword evidence="4" id="KW-1185">Reference proteome</keyword>
<dbReference type="PANTHER" id="PTHR24271:SF92">
    <property type="entry name" value="GRANZYME A"/>
    <property type="match status" value="1"/>
</dbReference>
<dbReference type="AlphaFoldDB" id="A0AAV6YLW0"/>